<evidence type="ECO:0000256" key="7">
    <source>
        <dbReference type="ARBA" id="ARBA00023015"/>
    </source>
</evidence>
<dbReference type="GO" id="GO:0006368">
    <property type="term" value="P:transcription elongation by RNA polymerase II"/>
    <property type="evidence" value="ECO:0007669"/>
    <property type="project" value="TreeGrafter"/>
</dbReference>
<protein>
    <recommendedName>
        <fullName evidence="10">Transcription elongation factor 1 homolog</fullName>
    </recommendedName>
</protein>
<dbReference type="FunFam" id="2.20.25.190:FF:000001">
    <property type="entry name" value="Transcription elongation factor 1 homolog"/>
    <property type="match status" value="1"/>
</dbReference>
<evidence type="ECO:0000256" key="10">
    <source>
        <dbReference type="RuleBase" id="RU364033"/>
    </source>
</evidence>
<dbReference type="AlphaFoldDB" id="L1LB85"/>
<evidence type="ECO:0000256" key="4">
    <source>
        <dbReference type="ARBA" id="ARBA00022723"/>
    </source>
</evidence>
<evidence type="ECO:0000256" key="5">
    <source>
        <dbReference type="ARBA" id="ARBA00022771"/>
    </source>
</evidence>
<sequence length="209" mass="23545">MGKRKTKKIKPSNASVALKRRGKLDKEFHCHFCQHDRAISIKIDTHFFVGILNCRVCGVNFSTKVTSLDEPIDVYSLWMDKCRETDATISSQPSKDKSASATSPASLESSVQRSKVRRVIDVKETPEAVERESEKPKPVQVPREDPDHRIRILNHSRKTIRDIDELAESQVLPISRPKGSQRIIGADETADGAEASLDVRVHNLFDEDD</sequence>
<evidence type="ECO:0000256" key="3">
    <source>
        <dbReference type="ARBA" id="ARBA00009730"/>
    </source>
</evidence>
<comment type="caution">
    <text evidence="12">The sequence shown here is derived from an EMBL/GenBank/DDBJ whole genome shotgun (WGS) entry which is preliminary data.</text>
</comment>
<dbReference type="GO" id="GO:0000993">
    <property type="term" value="F:RNA polymerase II complex binding"/>
    <property type="evidence" value="ECO:0007669"/>
    <property type="project" value="TreeGrafter"/>
</dbReference>
<dbReference type="Pfam" id="PF05129">
    <property type="entry name" value="Zn_ribbon_Elf1"/>
    <property type="match status" value="1"/>
</dbReference>
<dbReference type="eggNOG" id="KOG3214">
    <property type="taxonomic scope" value="Eukaryota"/>
</dbReference>
<evidence type="ECO:0000256" key="1">
    <source>
        <dbReference type="ARBA" id="ARBA00003357"/>
    </source>
</evidence>
<name>L1LB85_THEEQ</name>
<comment type="subcellular location">
    <subcellularLocation>
        <location evidence="2 10">Nucleus</location>
    </subcellularLocation>
</comment>
<organism evidence="12 13">
    <name type="scientific">Theileria equi strain WA</name>
    <dbReference type="NCBI Taxonomy" id="1537102"/>
    <lineage>
        <taxon>Eukaryota</taxon>
        <taxon>Sar</taxon>
        <taxon>Alveolata</taxon>
        <taxon>Apicomplexa</taxon>
        <taxon>Aconoidasida</taxon>
        <taxon>Piroplasmida</taxon>
        <taxon>Theileriidae</taxon>
        <taxon>Theileria</taxon>
    </lineage>
</organism>
<evidence type="ECO:0000313" key="12">
    <source>
        <dbReference type="EMBL" id="EKX72697.1"/>
    </source>
</evidence>
<dbReference type="OrthoDB" id="445983at2759"/>
<evidence type="ECO:0000256" key="11">
    <source>
        <dbReference type="SAM" id="MobiDB-lite"/>
    </source>
</evidence>
<dbReference type="PANTHER" id="PTHR20934">
    <property type="entry name" value="TRANSCRIPTION ELONGATION FACTOR 1 HOMOLOG"/>
    <property type="match status" value="1"/>
</dbReference>
<keyword evidence="6 10" id="KW-0862">Zinc</keyword>
<accession>L1LB85</accession>
<evidence type="ECO:0000256" key="8">
    <source>
        <dbReference type="ARBA" id="ARBA00023163"/>
    </source>
</evidence>
<keyword evidence="7 10" id="KW-0805">Transcription regulation</keyword>
<dbReference type="SUPFAM" id="SSF57783">
    <property type="entry name" value="Zinc beta-ribbon"/>
    <property type="match status" value="1"/>
</dbReference>
<dbReference type="GO" id="GO:0008270">
    <property type="term" value="F:zinc ion binding"/>
    <property type="evidence" value="ECO:0007669"/>
    <property type="project" value="UniProtKB-KW"/>
</dbReference>
<keyword evidence="5 10" id="KW-0863">Zinc-finger</keyword>
<keyword evidence="9 10" id="KW-0539">Nucleus</keyword>
<dbReference type="GeneID" id="15804332"/>
<feature type="region of interest" description="Disordered" evidence="11">
    <location>
        <begin position="87"/>
        <end position="113"/>
    </location>
</feature>
<dbReference type="Gene3D" id="2.20.25.190">
    <property type="match status" value="1"/>
</dbReference>
<dbReference type="GO" id="GO:0008023">
    <property type="term" value="C:transcription elongation factor complex"/>
    <property type="evidence" value="ECO:0007669"/>
    <property type="project" value="TreeGrafter"/>
</dbReference>
<dbReference type="InterPro" id="IPR038567">
    <property type="entry name" value="T_Elf1_sf"/>
</dbReference>
<gene>
    <name evidence="12" type="ORF">BEWA_012560</name>
</gene>
<dbReference type="PANTHER" id="PTHR20934:SF0">
    <property type="entry name" value="TRANSCRIPTION ELONGATION FACTOR 1 HOMOLOG"/>
    <property type="match status" value="1"/>
</dbReference>
<dbReference type="VEuPathDB" id="PiroplasmaDB:BEWA_012560"/>
<dbReference type="InterPro" id="IPR007808">
    <property type="entry name" value="Elf1"/>
</dbReference>
<comment type="similarity">
    <text evidence="3 10">Belongs to the ELOF1 family.</text>
</comment>
<keyword evidence="8 10" id="KW-0804">Transcription</keyword>
<evidence type="ECO:0000256" key="9">
    <source>
        <dbReference type="ARBA" id="ARBA00023242"/>
    </source>
</evidence>
<comment type="function">
    <text evidence="1 10">Transcription elongation factor implicated in the maintenance of proper chromatin structure in actively transcribed regions.</text>
</comment>
<dbReference type="STRING" id="1537102.L1LB85"/>
<dbReference type="KEGG" id="beq:BEWA_012560"/>
<dbReference type="Proteomes" id="UP000031512">
    <property type="component" value="Unassembled WGS sequence"/>
</dbReference>
<keyword evidence="4 10" id="KW-0479">Metal-binding</keyword>
<dbReference type="RefSeq" id="XP_004832149.1">
    <property type="nucleotide sequence ID" value="XM_004832092.1"/>
</dbReference>
<evidence type="ECO:0000256" key="2">
    <source>
        <dbReference type="ARBA" id="ARBA00004123"/>
    </source>
</evidence>
<keyword evidence="13" id="KW-1185">Reference proteome</keyword>
<evidence type="ECO:0000313" key="13">
    <source>
        <dbReference type="Proteomes" id="UP000031512"/>
    </source>
</evidence>
<evidence type="ECO:0000256" key="6">
    <source>
        <dbReference type="ARBA" id="ARBA00022833"/>
    </source>
</evidence>
<dbReference type="EMBL" id="ACOU01000004">
    <property type="protein sequence ID" value="EKX72697.1"/>
    <property type="molecule type" value="Genomic_DNA"/>
</dbReference>
<proteinExistence type="inferred from homology"/>
<reference evidence="12 13" key="1">
    <citation type="journal article" date="2012" name="BMC Genomics">
        <title>Comparative genomic analysis and phylogenetic position of Theileria equi.</title>
        <authorList>
            <person name="Kappmeyer L.S."/>
            <person name="Thiagarajan M."/>
            <person name="Herndon D.R."/>
            <person name="Ramsay J.D."/>
            <person name="Caler E."/>
            <person name="Djikeng A."/>
            <person name="Gillespie J.J."/>
            <person name="Lau A.O."/>
            <person name="Roalson E.H."/>
            <person name="Silva J.C."/>
            <person name="Silva M.G."/>
            <person name="Suarez C.E."/>
            <person name="Ueti M.W."/>
            <person name="Nene V.M."/>
            <person name="Mealey R.H."/>
            <person name="Knowles D.P."/>
            <person name="Brayton K.A."/>
        </authorList>
    </citation>
    <scope>NUCLEOTIDE SEQUENCE [LARGE SCALE GENOMIC DNA]</scope>
    <source>
        <strain evidence="12 13">WA</strain>
    </source>
</reference>